<dbReference type="GeneID" id="19274485"/>
<dbReference type="InterPro" id="IPR000845">
    <property type="entry name" value="Nucleoside_phosphorylase_d"/>
</dbReference>
<dbReference type="AlphaFoldDB" id="W3X0Q9"/>
<dbReference type="Proteomes" id="UP000030651">
    <property type="component" value="Unassembled WGS sequence"/>
</dbReference>
<dbReference type="InterPro" id="IPR053137">
    <property type="entry name" value="NLR-like"/>
</dbReference>
<dbReference type="Gene3D" id="3.40.50.1580">
    <property type="entry name" value="Nucleoside phosphorylase domain"/>
    <property type="match status" value="1"/>
</dbReference>
<dbReference type="HOGENOM" id="CLU_105140_0_0_1"/>
<sequence length="211" mass="23088">MASSASSAPEAADDSRARKSRRPAPSDFHVAVFCALPLEADAADAVFDEHWDDYQDSLPSKAAGDVNAYTFGVIGRHHVVLVHLSAMGKVHSAAAAAQCRSSFPNIELALIVGVCGVTPYTPEKEEIVLGDVIISDGVVQYDLGRQLPTRFVRKDTIHDVLGRPNVQIRSLLAKLRVLRVREDLDNKAAYYLELLQEQSRLLAQYPGVEHD</sequence>
<dbReference type="InParanoid" id="W3X0Q9"/>
<evidence type="ECO:0000259" key="2">
    <source>
        <dbReference type="Pfam" id="PF01048"/>
    </source>
</evidence>
<dbReference type="GO" id="GO:0003824">
    <property type="term" value="F:catalytic activity"/>
    <property type="evidence" value="ECO:0007669"/>
    <property type="project" value="InterPro"/>
</dbReference>
<dbReference type="OrthoDB" id="20872at2759"/>
<dbReference type="RefSeq" id="XP_007836244.1">
    <property type="nucleotide sequence ID" value="XM_007838053.1"/>
</dbReference>
<dbReference type="PANTHER" id="PTHR46082:SF6">
    <property type="entry name" value="AAA+ ATPASE DOMAIN-CONTAINING PROTEIN-RELATED"/>
    <property type="match status" value="1"/>
</dbReference>
<reference evidence="4" key="1">
    <citation type="journal article" date="2015" name="BMC Genomics">
        <title>Genomic and transcriptomic analysis of the endophytic fungus Pestalotiopsis fici reveals its lifestyle and high potential for synthesis of natural products.</title>
        <authorList>
            <person name="Wang X."/>
            <person name="Zhang X."/>
            <person name="Liu L."/>
            <person name="Xiang M."/>
            <person name="Wang W."/>
            <person name="Sun X."/>
            <person name="Che Y."/>
            <person name="Guo L."/>
            <person name="Liu G."/>
            <person name="Guo L."/>
            <person name="Wang C."/>
            <person name="Yin W.B."/>
            <person name="Stadler M."/>
            <person name="Zhang X."/>
            <person name="Liu X."/>
        </authorList>
    </citation>
    <scope>NUCLEOTIDE SEQUENCE [LARGE SCALE GENOMIC DNA]</scope>
    <source>
        <strain evidence="4">W106-1 / CGMCC3.15140</strain>
    </source>
</reference>
<dbReference type="PANTHER" id="PTHR46082">
    <property type="entry name" value="ATP/GTP-BINDING PROTEIN-RELATED"/>
    <property type="match status" value="1"/>
</dbReference>
<keyword evidence="4" id="KW-1185">Reference proteome</keyword>
<evidence type="ECO:0000313" key="3">
    <source>
        <dbReference type="EMBL" id="ETS79619.1"/>
    </source>
</evidence>
<evidence type="ECO:0000256" key="1">
    <source>
        <dbReference type="SAM" id="MobiDB-lite"/>
    </source>
</evidence>
<dbReference type="KEGG" id="pfy:PFICI_09472"/>
<name>W3X0Q9_PESFW</name>
<feature type="compositionally biased region" description="Low complexity" evidence="1">
    <location>
        <begin position="1"/>
        <end position="10"/>
    </location>
</feature>
<feature type="region of interest" description="Disordered" evidence="1">
    <location>
        <begin position="1"/>
        <end position="23"/>
    </location>
</feature>
<dbReference type="GO" id="GO:0009116">
    <property type="term" value="P:nucleoside metabolic process"/>
    <property type="evidence" value="ECO:0007669"/>
    <property type="project" value="InterPro"/>
</dbReference>
<dbReference type="InterPro" id="IPR035994">
    <property type="entry name" value="Nucleoside_phosphorylase_sf"/>
</dbReference>
<accession>W3X0Q9</accession>
<protein>
    <recommendedName>
        <fullName evidence="2">Nucleoside phosphorylase domain-containing protein</fullName>
    </recommendedName>
</protein>
<gene>
    <name evidence="3" type="ORF">PFICI_09472</name>
</gene>
<organism evidence="3 4">
    <name type="scientific">Pestalotiopsis fici (strain W106-1 / CGMCC3.15140)</name>
    <dbReference type="NCBI Taxonomy" id="1229662"/>
    <lineage>
        <taxon>Eukaryota</taxon>
        <taxon>Fungi</taxon>
        <taxon>Dikarya</taxon>
        <taxon>Ascomycota</taxon>
        <taxon>Pezizomycotina</taxon>
        <taxon>Sordariomycetes</taxon>
        <taxon>Xylariomycetidae</taxon>
        <taxon>Amphisphaeriales</taxon>
        <taxon>Sporocadaceae</taxon>
        <taxon>Pestalotiopsis</taxon>
    </lineage>
</organism>
<dbReference type="SUPFAM" id="SSF53167">
    <property type="entry name" value="Purine and uridine phosphorylases"/>
    <property type="match status" value="1"/>
</dbReference>
<dbReference type="eggNOG" id="KOG1840">
    <property type="taxonomic scope" value="Eukaryota"/>
</dbReference>
<dbReference type="STRING" id="1229662.W3X0Q9"/>
<evidence type="ECO:0000313" key="4">
    <source>
        <dbReference type="Proteomes" id="UP000030651"/>
    </source>
</evidence>
<feature type="domain" description="Nucleoside phosphorylase" evidence="2">
    <location>
        <begin position="30"/>
        <end position="148"/>
    </location>
</feature>
<dbReference type="Pfam" id="PF01048">
    <property type="entry name" value="PNP_UDP_1"/>
    <property type="match status" value="1"/>
</dbReference>
<dbReference type="EMBL" id="KI912114">
    <property type="protein sequence ID" value="ETS79619.1"/>
    <property type="molecule type" value="Genomic_DNA"/>
</dbReference>
<dbReference type="OMA" id="PRINNTE"/>
<proteinExistence type="predicted"/>